<proteinExistence type="predicted"/>
<dbReference type="PROSITE" id="PS01186">
    <property type="entry name" value="EGF_2"/>
    <property type="match status" value="5"/>
</dbReference>
<dbReference type="Gene3D" id="2.10.25.10">
    <property type="entry name" value="Laminin"/>
    <property type="match status" value="9"/>
</dbReference>
<organism evidence="8 9">
    <name type="scientific">Parascaris equorum</name>
    <name type="common">Equine roundworm</name>
    <dbReference type="NCBI Taxonomy" id="6256"/>
    <lineage>
        <taxon>Eukaryota</taxon>
        <taxon>Metazoa</taxon>
        <taxon>Ecdysozoa</taxon>
        <taxon>Nematoda</taxon>
        <taxon>Chromadorea</taxon>
        <taxon>Rhabditida</taxon>
        <taxon>Spirurina</taxon>
        <taxon>Ascaridomorpha</taxon>
        <taxon>Ascaridoidea</taxon>
        <taxon>Ascarididae</taxon>
        <taxon>Parascaris</taxon>
    </lineage>
</organism>
<accession>A0A914S6L0</accession>
<feature type="domain" description="EGF-like" evidence="7">
    <location>
        <begin position="53"/>
        <end position="95"/>
    </location>
</feature>
<dbReference type="InterPro" id="IPR000152">
    <property type="entry name" value="EGF-type_Asp/Asn_hydroxyl_site"/>
</dbReference>
<keyword evidence="2" id="KW-0732">Signal</keyword>
<evidence type="ECO:0000259" key="7">
    <source>
        <dbReference type="PROSITE" id="PS50026"/>
    </source>
</evidence>
<dbReference type="Pfam" id="PF07645">
    <property type="entry name" value="EGF_CA"/>
    <property type="match status" value="7"/>
</dbReference>
<reference evidence="9" key="1">
    <citation type="submission" date="2022-11" db="UniProtKB">
        <authorList>
            <consortium name="WormBaseParasite"/>
        </authorList>
    </citation>
    <scope>IDENTIFICATION</scope>
</reference>
<dbReference type="FunFam" id="2.10.25.10:FF:000005">
    <property type="entry name" value="Fibrillin 2"/>
    <property type="match status" value="1"/>
</dbReference>
<dbReference type="InterPro" id="IPR018097">
    <property type="entry name" value="EGF_Ca-bd_CS"/>
</dbReference>
<sequence>MHLPAYDYCKEARDAVNGEPCGPNEICVNSNASYTCECAIGFQRPNPGGECQDVDECTLALGLCHETYQCRNTVGSYDCVCPSGYTTNTTSKQCNDIDECKQSTHLCNIPEERCVNLPGSYRCECNWPAYVASGEFCIDNNECNKNEYNCPLFSTCVNTVGSYNCTCNRGFRASSVVDGRVVQCEDIDECIEDKNDINECVPNNGLGPCNGMPEGTECINTQGSFFCMCPNGYEINSNGTQCIDIDECAIGSDNCTALSETCYNIPGAFNCECSEGYHKDSDGNCVPKAMCDGSIKCGTNALCVMRPSKSEPNKLTPKCVCKDGYFGKDPKRLCEPINECNRTDQCAANAHCRKTTNNDGTTFATCVNGNTSSSVACVCNIGFAGDGFICNDVDECTGGNANICDENATCINTHGSFVCQCKPGYEGNGLPGMCTDVDECTSPVLNRCDSATSNCRNTEGSFECICLPGFEHISMNVWSIVHYVDNITATTYMVIIVVIAPTASIMVPISTHA</sequence>
<dbReference type="PROSITE" id="PS01187">
    <property type="entry name" value="EGF_CA"/>
    <property type="match status" value="4"/>
</dbReference>
<dbReference type="InterPro" id="IPR049883">
    <property type="entry name" value="NOTCH1_EGF-like"/>
</dbReference>
<dbReference type="WBParaSite" id="PEQ_0001398201-mRNA-1">
    <property type="protein sequence ID" value="PEQ_0001398201-mRNA-1"/>
    <property type="gene ID" value="PEQ_0001398201"/>
</dbReference>
<protein>
    <submittedName>
        <fullName evidence="9">EGF-like domain-containing protein</fullName>
    </submittedName>
</protein>
<dbReference type="InterPro" id="IPR000742">
    <property type="entry name" value="EGF"/>
</dbReference>
<evidence type="ECO:0000313" key="8">
    <source>
        <dbReference type="Proteomes" id="UP000887564"/>
    </source>
</evidence>
<dbReference type="SUPFAM" id="SSF57184">
    <property type="entry name" value="Growth factor receptor domain"/>
    <property type="match status" value="4"/>
</dbReference>
<dbReference type="PROSITE" id="PS00010">
    <property type="entry name" value="ASX_HYDROXYL"/>
    <property type="match status" value="8"/>
</dbReference>
<dbReference type="CDD" id="cd00054">
    <property type="entry name" value="EGF_CA"/>
    <property type="match status" value="4"/>
</dbReference>
<dbReference type="InterPro" id="IPR052235">
    <property type="entry name" value="Nephronectin_domain"/>
</dbReference>
<keyword evidence="3" id="KW-0677">Repeat</keyword>
<feature type="domain" description="EGF-like" evidence="7">
    <location>
        <begin position="392"/>
        <end position="435"/>
    </location>
</feature>
<keyword evidence="1 6" id="KW-0245">EGF-like domain</keyword>
<dbReference type="InterPro" id="IPR001881">
    <property type="entry name" value="EGF-like_Ca-bd_dom"/>
</dbReference>
<dbReference type="PANTHER" id="PTHR24050">
    <property type="entry name" value="PA14 DOMAIN-CONTAINING PROTEIN"/>
    <property type="match status" value="1"/>
</dbReference>
<keyword evidence="8" id="KW-1185">Reference proteome</keyword>
<dbReference type="SMART" id="SM00181">
    <property type="entry name" value="EGF"/>
    <property type="match status" value="10"/>
</dbReference>
<evidence type="ECO:0000256" key="6">
    <source>
        <dbReference type="PROSITE-ProRule" id="PRU00076"/>
    </source>
</evidence>
<keyword evidence="5" id="KW-0325">Glycoprotein</keyword>
<dbReference type="GO" id="GO:0005509">
    <property type="term" value="F:calcium ion binding"/>
    <property type="evidence" value="ECO:0007669"/>
    <property type="project" value="InterPro"/>
</dbReference>
<feature type="domain" description="EGF-like" evidence="7">
    <location>
        <begin position="96"/>
        <end position="138"/>
    </location>
</feature>
<dbReference type="PANTHER" id="PTHR24050:SF28">
    <property type="entry name" value="UROMODULIN-LIKE"/>
    <property type="match status" value="1"/>
</dbReference>
<evidence type="ECO:0000256" key="5">
    <source>
        <dbReference type="ARBA" id="ARBA00023180"/>
    </source>
</evidence>
<keyword evidence="4" id="KW-1015">Disulfide bond</keyword>
<evidence type="ECO:0000256" key="2">
    <source>
        <dbReference type="ARBA" id="ARBA00022729"/>
    </source>
</evidence>
<evidence type="ECO:0000256" key="3">
    <source>
        <dbReference type="ARBA" id="ARBA00022737"/>
    </source>
</evidence>
<feature type="domain" description="EGF-like" evidence="7">
    <location>
        <begin position="196"/>
        <end position="243"/>
    </location>
</feature>
<evidence type="ECO:0000313" key="9">
    <source>
        <dbReference type="WBParaSite" id="PEQ_0001398201-mRNA-1"/>
    </source>
</evidence>
<dbReference type="SMART" id="SM00179">
    <property type="entry name" value="EGF_CA"/>
    <property type="match status" value="8"/>
</dbReference>
<feature type="domain" description="EGF-like" evidence="7">
    <location>
        <begin position="139"/>
        <end position="177"/>
    </location>
</feature>
<comment type="caution">
    <text evidence="6">Lacks conserved residue(s) required for the propagation of feature annotation.</text>
</comment>
<dbReference type="FunFam" id="2.10.25.10:FF:000038">
    <property type="entry name" value="Fibrillin 2"/>
    <property type="match status" value="4"/>
</dbReference>
<dbReference type="AlphaFoldDB" id="A0A914S6L0"/>
<evidence type="ECO:0000256" key="4">
    <source>
        <dbReference type="ARBA" id="ARBA00023157"/>
    </source>
</evidence>
<dbReference type="PROSITE" id="PS50026">
    <property type="entry name" value="EGF_3"/>
    <property type="match status" value="6"/>
</dbReference>
<dbReference type="Proteomes" id="UP000887564">
    <property type="component" value="Unplaced"/>
</dbReference>
<feature type="domain" description="EGF-like" evidence="7">
    <location>
        <begin position="436"/>
        <end position="476"/>
    </location>
</feature>
<dbReference type="InterPro" id="IPR009030">
    <property type="entry name" value="Growth_fac_rcpt_cys_sf"/>
</dbReference>
<evidence type="ECO:0000256" key="1">
    <source>
        <dbReference type="ARBA" id="ARBA00022536"/>
    </source>
</evidence>
<name>A0A914S6L0_PAREQ</name>